<dbReference type="EMBL" id="JAWNFY010000019">
    <property type="protein sequence ID" value="MDY5146799.1"/>
    <property type="molecule type" value="Genomic_DNA"/>
</dbReference>
<evidence type="ECO:0000256" key="5">
    <source>
        <dbReference type="SAM" id="MobiDB-lite"/>
    </source>
</evidence>
<evidence type="ECO:0000256" key="1">
    <source>
        <dbReference type="ARBA" id="ARBA00022512"/>
    </source>
</evidence>
<evidence type="ECO:0000256" key="7">
    <source>
        <dbReference type="SAM" id="SignalP"/>
    </source>
</evidence>
<organism evidence="9 12">
    <name type="scientific">Actinotignum timonense</name>
    <dbReference type="NCBI Taxonomy" id="1870995"/>
    <lineage>
        <taxon>Bacteria</taxon>
        <taxon>Bacillati</taxon>
        <taxon>Actinomycetota</taxon>
        <taxon>Actinomycetes</taxon>
        <taxon>Actinomycetales</taxon>
        <taxon>Actinomycetaceae</taxon>
        <taxon>Actinotignum</taxon>
    </lineage>
</organism>
<dbReference type="AlphaFoldDB" id="A0AAW9HCU1"/>
<name>A0AAW9HCU1_9ACTO</name>
<dbReference type="NCBIfam" id="TIGR01167">
    <property type="entry name" value="LPXTG_anchor"/>
    <property type="match status" value="1"/>
</dbReference>
<evidence type="ECO:0000313" key="12">
    <source>
        <dbReference type="Proteomes" id="UP001288320"/>
    </source>
</evidence>
<evidence type="ECO:0000313" key="11">
    <source>
        <dbReference type="Proteomes" id="UP001284901"/>
    </source>
</evidence>
<dbReference type="RefSeq" id="WP_087070447.1">
    <property type="nucleotide sequence ID" value="NZ_CAUPFC010000003.1"/>
</dbReference>
<keyword evidence="1" id="KW-0134">Cell wall</keyword>
<keyword evidence="4" id="KW-0572">Peptidoglycan-anchor</keyword>
<evidence type="ECO:0000256" key="2">
    <source>
        <dbReference type="ARBA" id="ARBA00022525"/>
    </source>
</evidence>
<feature type="signal peptide" evidence="7">
    <location>
        <begin position="1"/>
        <end position="27"/>
    </location>
</feature>
<keyword evidence="6" id="KW-0472">Membrane</keyword>
<evidence type="ECO:0000313" key="10">
    <source>
        <dbReference type="EMBL" id="MDY5146799.1"/>
    </source>
</evidence>
<dbReference type="GeneID" id="92814696"/>
<feature type="region of interest" description="Disordered" evidence="5">
    <location>
        <begin position="441"/>
        <end position="525"/>
    </location>
</feature>
<evidence type="ECO:0000259" key="8">
    <source>
        <dbReference type="PROSITE" id="PS50847"/>
    </source>
</evidence>
<reference evidence="9 11" key="1">
    <citation type="submission" date="2023-10" db="EMBL/GenBank/DDBJ databases">
        <title>Whole Genome based description of the genera Actinobaculum and Actinotignum reveals a complex phylogenetic relationship within the species included in the genus Actinotignum.</title>
        <authorList>
            <person name="Jensen C.S."/>
            <person name="Dargis R."/>
            <person name="Kemp M."/>
            <person name="Christensen J.J."/>
        </authorList>
    </citation>
    <scope>NUCLEOTIDE SEQUENCE</scope>
    <source>
        <strain evidence="10 11">SLA_B089</strain>
        <strain evidence="9">SLA_B245</strain>
    </source>
</reference>
<gene>
    <name evidence="9" type="ORF">R6G74_06100</name>
    <name evidence="10" type="ORF">R6P33_07205</name>
</gene>
<proteinExistence type="predicted"/>
<keyword evidence="11" id="KW-1185">Reference proteome</keyword>
<evidence type="ECO:0000256" key="3">
    <source>
        <dbReference type="ARBA" id="ARBA00022729"/>
    </source>
</evidence>
<dbReference type="Proteomes" id="UP001288320">
    <property type="component" value="Unassembled WGS sequence"/>
</dbReference>
<keyword evidence="3 7" id="KW-0732">Signal</keyword>
<protein>
    <submittedName>
        <fullName evidence="9">LPXTG cell wall anchor domain-containing protein</fullName>
    </submittedName>
</protein>
<evidence type="ECO:0000256" key="6">
    <source>
        <dbReference type="SAM" id="Phobius"/>
    </source>
</evidence>
<sequence length="558" mass="57484">MKKVLRGVVAAATACTVMLGGAGAAFADSTSPNGATAPVASDASSGAGAAGAGGAGAPADAAAADTSTADYAAGKINEALGATPAEQADAWMVSALQNQASHYSKAYVDQRFVAAAQAYVNAYSNGVSDLDKAIVEVTKTAKTVAEMDRRVNEEFQKSAAGNKSEVVQKIRSCIDLAKQGKSKEFNQCLNGIIVLQNLEAYEKMIIAGDAVLNGDVSYIDAETLAQLKKDVAYLREATAYRPEAEKLTGKTWWKDIDPATITPLGDADYARLEQLRWIISGEKEFNGVKTTYGQSSDRVRDLVRKAGSLKAKADTAALIAGLQNPVVRNAAQQLFDAAPDNYAADTFSHVLPLLDAWATKLSEAKAAIEAEQAAQLKALAALDCAPQAARTQAEADIQAATAAALEKLKPVVDEGVLTEITAEHAATVRGIVQKVSALKECTPADPAPTQPAEPTQPAQPTEPTQPAQPTEPTQPAQPTAPAQPADPTAPAQPTAPAPADPAPAGSAKPATPAKPGKTVVKKSAKKLPNTGAEAASLALLSGALLAGGALAVRRRRAA</sequence>
<comment type="caution">
    <text evidence="9">The sequence shown here is derived from an EMBL/GenBank/DDBJ whole genome shotgun (WGS) entry which is preliminary data.</text>
</comment>
<keyword evidence="6" id="KW-1133">Transmembrane helix</keyword>
<feature type="chain" id="PRO_5043813155" evidence="7">
    <location>
        <begin position="28"/>
        <end position="558"/>
    </location>
</feature>
<feature type="transmembrane region" description="Helical" evidence="6">
    <location>
        <begin position="534"/>
        <end position="552"/>
    </location>
</feature>
<dbReference type="InterPro" id="IPR019931">
    <property type="entry name" value="LPXTG_anchor"/>
</dbReference>
<evidence type="ECO:0000313" key="9">
    <source>
        <dbReference type="EMBL" id="MDY5140880.1"/>
    </source>
</evidence>
<keyword evidence="2" id="KW-0964">Secreted</keyword>
<dbReference type="PROSITE" id="PS50847">
    <property type="entry name" value="GRAM_POS_ANCHORING"/>
    <property type="match status" value="1"/>
</dbReference>
<feature type="domain" description="Gram-positive cocci surface proteins LPxTG" evidence="8">
    <location>
        <begin position="527"/>
        <end position="558"/>
    </location>
</feature>
<dbReference type="EMBL" id="JAWNFV010000011">
    <property type="protein sequence ID" value="MDY5140880.1"/>
    <property type="molecule type" value="Genomic_DNA"/>
</dbReference>
<keyword evidence="6" id="KW-0812">Transmembrane</keyword>
<evidence type="ECO:0000256" key="4">
    <source>
        <dbReference type="ARBA" id="ARBA00023088"/>
    </source>
</evidence>
<dbReference type="Proteomes" id="UP001284901">
    <property type="component" value="Unassembled WGS sequence"/>
</dbReference>
<accession>A0AAW9HCU1</accession>
<feature type="compositionally biased region" description="Low complexity" evidence="5">
    <location>
        <begin position="452"/>
        <end position="492"/>
    </location>
</feature>
<dbReference type="Pfam" id="PF00746">
    <property type="entry name" value="Gram_pos_anchor"/>
    <property type="match status" value="1"/>
</dbReference>